<evidence type="ECO:0000313" key="2">
    <source>
        <dbReference type="Proteomes" id="UP000308600"/>
    </source>
</evidence>
<keyword evidence="2" id="KW-1185">Reference proteome</keyword>
<sequence>MDGPSSCPLATTSSTSSQANSSIQRLESPPSTTDDIPGSCAIRDEALVILSQAEGAAYNITEEENRRVLRKIDLYLMPILVGVYFLQFMDKQTLAFASVFGIGDDTHLVRNQYSLLGSIVYVAQLFFQPLSAYFLVRLRLSLYVPFVVTCWGATLACMAAATNFDGLFILRFFLGGFESSILPAFVLIGQIWYRRQEQGFRIALWYANNGWGNVFGSLIMFGLGHIRSNTLHSYQLIFLLLGTVTVLVGIICFFVFPDNPVKSKFLTPEDKLIAVERLRANQQGLETKQFKFSQATEMLLDIKSWCWMVLMFSISVPAGGILAFGPFILQGFGFDGYDVMLLSIPFGLLQVATILASSWVSQKFRMKSPAILVLLIPCLVGAGILRGCGRTRQDQPALITAYYLLSCHTAIIPLILNWHSTNVAGHTKKTTTTAFTTMGHVGGNIVGPLLFTSSEAPGYSKGLSVLLASFCVCAAMVCITVAYLAYLNKWNERRRVAAGKPAKLVDYSMLTIEETREMRAKEAEGAPDQAKIGKRAFDDLTDLQNDEFIYVY</sequence>
<gene>
    <name evidence="1" type="ORF">BDN72DRAFT_894065</name>
</gene>
<evidence type="ECO:0000313" key="1">
    <source>
        <dbReference type="EMBL" id="TFK73221.1"/>
    </source>
</evidence>
<dbReference type="EMBL" id="ML208277">
    <property type="protein sequence ID" value="TFK73221.1"/>
    <property type="molecule type" value="Genomic_DNA"/>
</dbReference>
<name>A0ACD3B5Y0_9AGAR</name>
<protein>
    <submittedName>
        <fullName evidence="1">Allantoate permease</fullName>
    </submittedName>
</protein>
<organism evidence="1 2">
    <name type="scientific">Pluteus cervinus</name>
    <dbReference type="NCBI Taxonomy" id="181527"/>
    <lineage>
        <taxon>Eukaryota</taxon>
        <taxon>Fungi</taxon>
        <taxon>Dikarya</taxon>
        <taxon>Basidiomycota</taxon>
        <taxon>Agaricomycotina</taxon>
        <taxon>Agaricomycetes</taxon>
        <taxon>Agaricomycetidae</taxon>
        <taxon>Agaricales</taxon>
        <taxon>Pluteineae</taxon>
        <taxon>Pluteaceae</taxon>
        <taxon>Pluteus</taxon>
    </lineage>
</organism>
<accession>A0ACD3B5Y0</accession>
<proteinExistence type="predicted"/>
<dbReference type="Proteomes" id="UP000308600">
    <property type="component" value="Unassembled WGS sequence"/>
</dbReference>
<reference evidence="1 2" key="1">
    <citation type="journal article" date="2019" name="Nat. Ecol. Evol.">
        <title>Megaphylogeny resolves global patterns of mushroom evolution.</title>
        <authorList>
            <person name="Varga T."/>
            <person name="Krizsan K."/>
            <person name="Foldi C."/>
            <person name="Dima B."/>
            <person name="Sanchez-Garcia M."/>
            <person name="Sanchez-Ramirez S."/>
            <person name="Szollosi G.J."/>
            <person name="Szarkandi J.G."/>
            <person name="Papp V."/>
            <person name="Albert L."/>
            <person name="Andreopoulos W."/>
            <person name="Angelini C."/>
            <person name="Antonin V."/>
            <person name="Barry K.W."/>
            <person name="Bougher N.L."/>
            <person name="Buchanan P."/>
            <person name="Buyck B."/>
            <person name="Bense V."/>
            <person name="Catcheside P."/>
            <person name="Chovatia M."/>
            <person name="Cooper J."/>
            <person name="Damon W."/>
            <person name="Desjardin D."/>
            <person name="Finy P."/>
            <person name="Geml J."/>
            <person name="Haridas S."/>
            <person name="Hughes K."/>
            <person name="Justo A."/>
            <person name="Karasinski D."/>
            <person name="Kautmanova I."/>
            <person name="Kiss B."/>
            <person name="Kocsube S."/>
            <person name="Kotiranta H."/>
            <person name="LaButti K.M."/>
            <person name="Lechner B.E."/>
            <person name="Liimatainen K."/>
            <person name="Lipzen A."/>
            <person name="Lukacs Z."/>
            <person name="Mihaltcheva S."/>
            <person name="Morgado L.N."/>
            <person name="Niskanen T."/>
            <person name="Noordeloos M.E."/>
            <person name="Ohm R.A."/>
            <person name="Ortiz-Santana B."/>
            <person name="Ovrebo C."/>
            <person name="Racz N."/>
            <person name="Riley R."/>
            <person name="Savchenko A."/>
            <person name="Shiryaev A."/>
            <person name="Soop K."/>
            <person name="Spirin V."/>
            <person name="Szebenyi C."/>
            <person name="Tomsovsky M."/>
            <person name="Tulloss R.E."/>
            <person name="Uehling J."/>
            <person name="Grigoriev I.V."/>
            <person name="Vagvolgyi C."/>
            <person name="Papp T."/>
            <person name="Martin F.M."/>
            <person name="Miettinen O."/>
            <person name="Hibbett D.S."/>
            <person name="Nagy L.G."/>
        </authorList>
    </citation>
    <scope>NUCLEOTIDE SEQUENCE [LARGE SCALE GENOMIC DNA]</scope>
    <source>
        <strain evidence="1 2">NL-1719</strain>
    </source>
</reference>